<dbReference type="PROSITE" id="PS51819">
    <property type="entry name" value="VOC"/>
    <property type="match status" value="1"/>
</dbReference>
<dbReference type="EMBL" id="QPII01000004">
    <property type="protein sequence ID" value="RCV90169.1"/>
    <property type="molecule type" value="Genomic_DNA"/>
</dbReference>
<dbReference type="RefSeq" id="WP_114478458.1">
    <property type="nucleotide sequence ID" value="NZ_QPII01000004.1"/>
</dbReference>
<reference evidence="2 3" key="1">
    <citation type="submission" date="2018-07" db="EMBL/GenBank/DDBJ databases">
        <title>Halomonas montanilacus sp. nov., isolated from Lake Pengyan on Tibetan Plateau.</title>
        <authorList>
            <person name="Lu H."/>
            <person name="Xing P."/>
            <person name="Wu Q."/>
        </authorList>
    </citation>
    <scope>NUCLEOTIDE SEQUENCE [LARGE SCALE GENOMIC DNA]</scope>
    <source>
        <strain evidence="2 3">PYC7W</strain>
    </source>
</reference>
<comment type="caution">
    <text evidence="2">The sequence shown here is derived from an EMBL/GenBank/DDBJ whole genome shotgun (WGS) entry which is preliminary data.</text>
</comment>
<keyword evidence="3" id="KW-1185">Reference proteome</keyword>
<dbReference type="Gene3D" id="3.10.180.10">
    <property type="entry name" value="2,3-Dihydroxybiphenyl 1,2-Dioxygenase, domain 1"/>
    <property type="match status" value="1"/>
</dbReference>
<dbReference type="InterPro" id="IPR041581">
    <property type="entry name" value="Glyoxalase_6"/>
</dbReference>
<proteinExistence type="predicted"/>
<evidence type="ECO:0000313" key="2">
    <source>
        <dbReference type="EMBL" id="RCV90169.1"/>
    </source>
</evidence>
<accession>A0A368TZ66</accession>
<name>A0A368TZ66_9GAMM</name>
<gene>
    <name evidence="2" type="ORF">DU505_07945</name>
</gene>
<protein>
    <submittedName>
        <fullName evidence="2">VOC family protein</fullName>
    </submittedName>
</protein>
<dbReference type="SUPFAM" id="SSF54593">
    <property type="entry name" value="Glyoxalase/Bleomycin resistance protein/Dihydroxybiphenyl dioxygenase"/>
    <property type="match status" value="1"/>
</dbReference>
<dbReference type="Proteomes" id="UP000252405">
    <property type="component" value="Unassembled WGS sequence"/>
</dbReference>
<dbReference type="InterPro" id="IPR029068">
    <property type="entry name" value="Glyas_Bleomycin-R_OHBP_Dase"/>
</dbReference>
<dbReference type="OrthoDB" id="5522469at2"/>
<dbReference type="Pfam" id="PF18029">
    <property type="entry name" value="Glyoxalase_6"/>
    <property type="match status" value="1"/>
</dbReference>
<sequence length="138" mass="15073">MEFLVNLDVDDLERGIDFYVQAFGLEVGRRFGEDGVELIGGPAPIYLLAKASGSPAYAAGGVTPGDQRHYTRHWTPVHLDVVVEDIDMALERAIAAGATQEQPTVTDSWGKLVLMADPFGHGFCFVQFLNRGYDEIAT</sequence>
<dbReference type="AlphaFoldDB" id="A0A368TZ66"/>
<evidence type="ECO:0000259" key="1">
    <source>
        <dbReference type="PROSITE" id="PS51819"/>
    </source>
</evidence>
<evidence type="ECO:0000313" key="3">
    <source>
        <dbReference type="Proteomes" id="UP000252405"/>
    </source>
</evidence>
<dbReference type="InterPro" id="IPR037523">
    <property type="entry name" value="VOC_core"/>
</dbReference>
<feature type="domain" description="VOC" evidence="1">
    <location>
        <begin position="1"/>
        <end position="128"/>
    </location>
</feature>
<organism evidence="2 3">
    <name type="scientific">Billgrantia montanilacus</name>
    <dbReference type="NCBI Taxonomy" id="2282305"/>
    <lineage>
        <taxon>Bacteria</taxon>
        <taxon>Pseudomonadati</taxon>
        <taxon>Pseudomonadota</taxon>
        <taxon>Gammaproteobacteria</taxon>
        <taxon>Oceanospirillales</taxon>
        <taxon>Halomonadaceae</taxon>
        <taxon>Billgrantia</taxon>
    </lineage>
</organism>